<proteinExistence type="predicted"/>
<protein>
    <submittedName>
        <fullName evidence="1">Plasmid mobilization relaxosome protein MobC</fullName>
    </submittedName>
</protein>
<comment type="caution">
    <text evidence="1">The sequence shown here is derived from an EMBL/GenBank/DDBJ whole genome shotgun (WGS) entry which is preliminary data.</text>
</comment>
<dbReference type="Proteomes" id="UP000326903">
    <property type="component" value="Unassembled WGS sequence"/>
</dbReference>
<keyword evidence="2" id="KW-1185">Reference proteome</keyword>
<organism evidence="1 2">
    <name type="scientific">Ginsengibacter hankyongi</name>
    <dbReference type="NCBI Taxonomy" id="2607284"/>
    <lineage>
        <taxon>Bacteria</taxon>
        <taxon>Pseudomonadati</taxon>
        <taxon>Bacteroidota</taxon>
        <taxon>Chitinophagia</taxon>
        <taxon>Chitinophagales</taxon>
        <taxon>Chitinophagaceae</taxon>
        <taxon>Ginsengibacter</taxon>
    </lineage>
</organism>
<dbReference type="RefSeq" id="WP_150417258.1">
    <property type="nucleotide sequence ID" value="NZ_VYQF01000032.1"/>
</dbReference>
<dbReference type="InterPro" id="IPR045788">
    <property type="entry name" value="MobC_2"/>
</dbReference>
<sequence length="130" mass="15596">MKEPKKVRSRWLNIRLNEEEENKIKKLYSRSTCNSLGEYARDVLQKDPVNIFYRNQSADEFLTEMIRLKQELNAIGNNFNQVVHKLHTLDHIADIKAWAIRNENGKILFMRKVDEILEKAHQIYELWLQK</sequence>
<name>A0A5J5IEI0_9BACT</name>
<dbReference type="EMBL" id="VYQF01000032">
    <property type="protein sequence ID" value="KAA9034060.1"/>
    <property type="molecule type" value="Genomic_DNA"/>
</dbReference>
<evidence type="ECO:0000313" key="2">
    <source>
        <dbReference type="Proteomes" id="UP000326903"/>
    </source>
</evidence>
<gene>
    <name evidence="1" type="ORF">FW778_22925</name>
</gene>
<dbReference type="Pfam" id="PF19514">
    <property type="entry name" value="MobC_2"/>
    <property type="match status" value="1"/>
</dbReference>
<dbReference type="AlphaFoldDB" id="A0A5J5IEI0"/>
<evidence type="ECO:0000313" key="1">
    <source>
        <dbReference type="EMBL" id="KAA9034060.1"/>
    </source>
</evidence>
<reference evidence="1 2" key="1">
    <citation type="submission" date="2019-09" db="EMBL/GenBank/DDBJ databases">
        <title>Draft genome sequence of Ginsengibacter sp. BR5-29.</title>
        <authorList>
            <person name="Im W.-T."/>
        </authorList>
    </citation>
    <scope>NUCLEOTIDE SEQUENCE [LARGE SCALE GENOMIC DNA]</scope>
    <source>
        <strain evidence="1 2">BR5-29</strain>
    </source>
</reference>
<accession>A0A5J5IEI0</accession>